<accession>A0AAN7TE98</accession>
<evidence type="ECO:0000313" key="4">
    <source>
        <dbReference type="Proteomes" id="UP001310890"/>
    </source>
</evidence>
<organism evidence="3 4">
    <name type="scientific">Meristemomyces frigidus</name>
    <dbReference type="NCBI Taxonomy" id="1508187"/>
    <lineage>
        <taxon>Eukaryota</taxon>
        <taxon>Fungi</taxon>
        <taxon>Dikarya</taxon>
        <taxon>Ascomycota</taxon>
        <taxon>Pezizomycotina</taxon>
        <taxon>Dothideomycetes</taxon>
        <taxon>Dothideomycetidae</taxon>
        <taxon>Mycosphaerellales</taxon>
        <taxon>Teratosphaeriaceae</taxon>
        <taxon>Meristemomyces</taxon>
    </lineage>
</organism>
<comment type="caution">
    <text evidence="3">The sequence shown here is derived from an EMBL/GenBank/DDBJ whole genome shotgun (WGS) entry which is preliminary data.</text>
</comment>
<keyword evidence="2" id="KW-1133">Transmembrane helix</keyword>
<feature type="transmembrane region" description="Helical" evidence="2">
    <location>
        <begin position="215"/>
        <end position="233"/>
    </location>
</feature>
<feature type="transmembrane region" description="Helical" evidence="2">
    <location>
        <begin position="121"/>
        <end position="139"/>
    </location>
</feature>
<keyword evidence="2" id="KW-0812">Transmembrane</keyword>
<feature type="region of interest" description="Disordered" evidence="1">
    <location>
        <begin position="53"/>
        <end position="76"/>
    </location>
</feature>
<name>A0AAN7TE98_9PEZI</name>
<reference evidence="3" key="1">
    <citation type="submission" date="2023-08" db="EMBL/GenBank/DDBJ databases">
        <title>Black Yeasts Isolated from many extreme environments.</title>
        <authorList>
            <person name="Coleine C."/>
            <person name="Stajich J.E."/>
            <person name="Selbmann L."/>
        </authorList>
    </citation>
    <scope>NUCLEOTIDE SEQUENCE</scope>
    <source>
        <strain evidence="3">CCFEE 5401</strain>
    </source>
</reference>
<dbReference type="InterPro" id="IPR013901">
    <property type="entry name" value="Anthrone_oxy"/>
</dbReference>
<protein>
    <recommendedName>
        <fullName evidence="5">DUF1772-domain-containing protein</fullName>
    </recommendedName>
</protein>
<evidence type="ECO:0000313" key="3">
    <source>
        <dbReference type="EMBL" id="KAK5111801.1"/>
    </source>
</evidence>
<dbReference type="EMBL" id="JAVRRL010000036">
    <property type="protein sequence ID" value="KAK5111801.1"/>
    <property type="molecule type" value="Genomic_DNA"/>
</dbReference>
<keyword evidence="2" id="KW-0472">Membrane</keyword>
<proteinExistence type="predicted"/>
<sequence length="234" mass="24419">MASITNTLGHRDTPSLLALKGIAVGTSIFIAGSMATVSLQFLPSLVLAAQQRDSGRSTSKPESGRLTPGANAASENKHISLSPAAALKGTLDTEALSATSGYKIAAMQFALMSKTAFATQVPPELLTIVASGFLACYYRSQSLPAMIWGKWAAVAALMTAVFPLTGGFMVPLDHKLARIAGTEAAIEPFEDAPIDRAMERGNTEEFLLGWGRLNAIRTTLVVAAGGVGLWGLLA</sequence>
<evidence type="ECO:0008006" key="5">
    <source>
        <dbReference type="Google" id="ProtNLM"/>
    </source>
</evidence>
<evidence type="ECO:0000256" key="2">
    <source>
        <dbReference type="SAM" id="Phobius"/>
    </source>
</evidence>
<dbReference type="Pfam" id="PF08592">
    <property type="entry name" value="Anthrone_oxy"/>
    <property type="match status" value="1"/>
</dbReference>
<evidence type="ECO:0000256" key="1">
    <source>
        <dbReference type="SAM" id="MobiDB-lite"/>
    </source>
</evidence>
<dbReference type="AlphaFoldDB" id="A0AAN7TE98"/>
<feature type="transmembrane region" description="Helical" evidence="2">
    <location>
        <begin position="21"/>
        <end position="42"/>
    </location>
</feature>
<gene>
    <name evidence="3" type="ORF">LTR62_004721</name>
</gene>
<dbReference type="Proteomes" id="UP001310890">
    <property type="component" value="Unassembled WGS sequence"/>
</dbReference>
<feature type="transmembrane region" description="Helical" evidence="2">
    <location>
        <begin position="151"/>
        <end position="170"/>
    </location>
</feature>